<accession>A0ACC1HMS9</accession>
<dbReference type="Proteomes" id="UP001145114">
    <property type="component" value="Unassembled WGS sequence"/>
</dbReference>
<protein>
    <submittedName>
        <fullName evidence="1">Uncharacterized protein</fullName>
    </submittedName>
</protein>
<evidence type="ECO:0000313" key="2">
    <source>
        <dbReference type="Proteomes" id="UP001145114"/>
    </source>
</evidence>
<dbReference type="EMBL" id="JAMZIH010004072">
    <property type="protein sequence ID" value="KAJ1676463.1"/>
    <property type="molecule type" value="Genomic_DNA"/>
</dbReference>
<feature type="non-terminal residue" evidence="1">
    <location>
        <position position="69"/>
    </location>
</feature>
<evidence type="ECO:0000313" key="1">
    <source>
        <dbReference type="EMBL" id="KAJ1676463.1"/>
    </source>
</evidence>
<gene>
    <name evidence="1" type="ORF">EV182_008151</name>
</gene>
<name>A0ACC1HMS9_9FUNG</name>
<reference evidence="1" key="1">
    <citation type="submission" date="2022-06" db="EMBL/GenBank/DDBJ databases">
        <title>Phylogenomic reconstructions and comparative analyses of Kickxellomycotina fungi.</title>
        <authorList>
            <person name="Reynolds N.K."/>
            <person name="Stajich J.E."/>
            <person name="Barry K."/>
            <person name="Grigoriev I.V."/>
            <person name="Crous P."/>
            <person name="Smith M.E."/>
        </authorList>
    </citation>
    <scope>NUCLEOTIDE SEQUENCE</scope>
    <source>
        <strain evidence="1">RSA 2271</strain>
    </source>
</reference>
<proteinExistence type="predicted"/>
<keyword evidence="2" id="KW-1185">Reference proteome</keyword>
<sequence length="69" mass="8259">MHTLLNTPPRKRPFDSEDRHNHYYHDQEQQQQNQRQNDTFEFVSSVKRPRPLDSTLPSIRLISELGSKL</sequence>
<comment type="caution">
    <text evidence="1">The sequence shown here is derived from an EMBL/GenBank/DDBJ whole genome shotgun (WGS) entry which is preliminary data.</text>
</comment>
<organism evidence="1 2">
    <name type="scientific">Spiromyces aspiralis</name>
    <dbReference type="NCBI Taxonomy" id="68401"/>
    <lineage>
        <taxon>Eukaryota</taxon>
        <taxon>Fungi</taxon>
        <taxon>Fungi incertae sedis</taxon>
        <taxon>Zoopagomycota</taxon>
        <taxon>Kickxellomycotina</taxon>
        <taxon>Kickxellomycetes</taxon>
        <taxon>Kickxellales</taxon>
        <taxon>Kickxellaceae</taxon>
        <taxon>Spiromyces</taxon>
    </lineage>
</organism>